<dbReference type="RefSeq" id="WP_160773890.1">
    <property type="nucleotide sequence ID" value="NZ_WUMV01000001.1"/>
</dbReference>
<gene>
    <name evidence="1" type="ORF">GR183_01930</name>
</gene>
<dbReference type="Proteomes" id="UP000433101">
    <property type="component" value="Unassembled WGS sequence"/>
</dbReference>
<evidence type="ECO:0008006" key="3">
    <source>
        <dbReference type="Google" id="ProtNLM"/>
    </source>
</evidence>
<evidence type="ECO:0000313" key="1">
    <source>
        <dbReference type="EMBL" id="MXN63649.1"/>
    </source>
</evidence>
<proteinExistence type="predicted"/>
<dbReference type="InterPro" id="IPR029052">
    <property type="entry name" value="Metallo-depent_PP-like"/>
</dbReference>
<evidence type="ECO:0000313" key="2">
    <source>
        <dbReference type="Proteomes" id="UP000433101"/>
    </source>
</evidence>
<dbReference type="AlphaFoldDB" id="A0A7X3LRA5"/>
<dbReference type="Gene3D" id="3.60.21.10">
    <property type="match status" value="1"/>
</dbReference>
<dbReference type="SUPFAM" id="SSF56300">
    <property type="entry name" value="Metallo-dependent phosphatases"/>
    <property type="match status" value="1"/>
</dbReference>
<organism evidence="1 2">
    <name type="scientific">Stappia sediminis</name>
    <dbReference type="NCBI Taxonomy" id="2692190"/>
    <lineage>
        <taxon>Bacteria</taxon>
        <taxon>Pseudomonadati</taxon>
        <taxon>Pseudomonadota</taxon>
        <taxon>Alphaproteobacteria</taxon>
        <taxon>Hyphomicrobiales</taxon>
        <taxon>Stappiaceae</taxon>
        <taxon>Stappia</taxon>
    </lineage>
</organism>
<protein>
    <recommendedName>
        <fullName evidence="3">Serine/threonine protein phosphatase 1</fullName>
    </recommendedName>
</protein>
<comment type="caution">
    <text evidence="1">The sequence shown here is derived from an EMBL/GenBank/DDBJ whole genome shotgun (WGS) entry which is preliminary data.</text>
</comment>
<sequence length="53" mass="6116">MSWIAGDLMFVHAGIRPGVPLERQDPNDLIWFRDEFLYLDGPLPKFVIHGHTP</sequence>
<dbReference type="EMBL" id="WUMV01000001">
    <property type="protein sequence ID" value="MXN63649.1"/>
    <property type="molecule type" value="Genomic_DNA"/>
</dbReference>
<accession>A0A7X3LRA5</accession>
<keyword evidence="2" id="KW-1185">Reference proteome</keyword>
<name>A0A7X3LRA5_9HYPH</name>
<reference evidence="1 2" key="1">
    <citation type="submission" date="2019-12" db="EMBL/GenBank/DDBJ databases">
        <authorList>
            <person name="Li M."/>
        </authorList>
    </citation>
    <scope>NUCLEOTIDE SEQUENCE [LARGE SCALE GENOMIC DNA]</scope>
    <source>
        <strain evidence="1 2">GBMRC 2046</strain>
    </source>
</reference>